<dbReference type="Gene3D" id="1.20.1250.20">
    <property type="entry name" value="MFS general substrate transporter like domains"/>
    <property type="match status" value="2"/>
</dbReference>
<keyword evidence="6 7" id="KW-0472">Membrane</keyword>
<dbReference type="SUPFAM" id="SSF103473">
    <property type="entry name" value="MFS general substrate transporter"/>
    <property type="match status" value="1"/>
</dbReference>
<dbReference type="PANTHER" id="PTHR43045">
    <property type="entry name" value="SHIKIMATE TRANSPORTER"/>
    <property type="match status" value="1"/>
</dbReference>
<proteinExistence type="predicted"/>
<evidence type="ECO:0000256" key="5">
    <source>
        <dbReference type="ARBA" id="ARBA00022989"/>
    </source>
</evidence>
<reference evidence="9 10" key="1">
    <citation type="submission" date="2023-08" db="EMBL/GenBank/DDBJ databases">
        <title>Phytohabitans sansha sp. nov., isolated from marine sediment.</title>
        <authorList>
            <person name="Zhao Y."/>
            <person name="Yi K."/>
        </authorList>
    </citation>
    <scope>NUCLEOTIDE SEQUENCE [LARGE SCALE GENOMIC DNA]</scope>
    <source>
        <strain evidence="9 10">ZYX-F-186</strain>
    </source>
</reference>
<feature type="transmembrane region" description="Helical" evidence="7">
    <location>
        <begin position="272"/>
        <end position="292"/>
    </location>
</feature>
<feature type="transmembrane region" description="Helical" evidence="7">
    <location>
        <begin position="396"/>
        <end position="417"/>
    </location>
</feature>
<dbReference type="InterPro" id="IPR020846">
    <property type="entry name" value="MFS_dom"/>
</dbReference>
<dbReference type="EMBL" id="JAVHUY010000028">
    <property type="protein sequence ID" value="MDQ7908159.1"/>
    <property type="molecule type" value="Genomic_DNA"/>
</dbReference>
<dbReference type="RefSeq" id="WP_308715426.1">
    <property type="nucleotide sequence ID" value="NZ_JAVHUY010000028.1"/>
</dbReference>
<comment type="subcellular location">
    <subcellularLocation>
        <location evidence="1">Cell membrane</location>
        <topology evidence="1">Multi-pass membrane protein</topology>
    </subcellularLocation>
</comment>
<comment type="caution">
    <text evidence="9">The sequence shown here is derived from an EMBL/GenBank/DDBJ whole genome shotgun (WGS) entry which is preliminary data.</text>
</comment>
<feature type="transmembrane region" description="Helical" evidence="7">
    <location>
        <begin position="150"/>
        <end position="172"/>
    </location>
</feature>
<feature type="transmembrane region" description="Helical" evidence="7">
    <location>
        <begin position="50"/>
        <end position="73"/>
    </location>
</feature>
<evidence type="ECO:0000256" key="6">
    <source>
        <dbReference type="ARBA" id="ARBA00023136"/>
    </source>
</evidence>
<keyword evidence="4 7" id="KW-0812">Transmembrane</keyword>
<feature type="transmembrane region" description="Helical" evidence="7">
    <location>
        <begin position="329"/>
        <end position="353"/>
    </location>
</feature>
<keyword evidence="3" id="KW-1003">Cell membrane</keyword>
<dbReference type="Pfam" id="PF07690">
    <property type="entry name" value="MFS_1"/>
    <property type="match status" value="1"/>
</dbReference>
<gene>
    <name evidence="9" type="ORF">RB614_26900</name>
</gene>
<evidence type="ECO:0000313" key="9">
    <source>
        <dbReference type="EMBL" id="MDQ7908159.1"/>
    </source>
</evidence>
<keyword evidence="5 7" id="KW-1133">Transmembrane helix</keyword>
<dbReference type="PANTHER" id="PTHR43045:SF1">
    <property type="entry name" value="SHIKIMATE TRANSPORTER"/>
    <property type="match status" value="1"/>
</dbReference>
<feature type="transmembrane region" description="Helical" evidence="7">
    <location>
        <begin position="85"/>
        <end position="103"/>
    </location>
</feature>
<evidence type="ECO:0000259" key="8">
    <source>
        <dbReference type="PROSITE" id="PS50850"/>
    </source>
</evidence>
<feature type="transmembrane region" description="Helical" evidence="7">
    <location>
        <begin position="304"/>
        <end position="323"/>
    </location>
</feature>
<name>A0ABU0ZM92_9ACTN</name>
<evidence type="ECO:0000256" key="7">
    <source>
        <dbReference type="SAM" id="Phobius"/>
    </source>
</evidence>
<feature type="transmembrane region" description="Helical" evidence="7">
    <location>
        <begin position="184"/>
        <end position="205"/>
    </location>
</feature>
<evidence type="ECO:0000313" key="10">
    <source>
        <dbReference type="Proteomes" id="UP001230908"/>
    </source>
</evidence>
<feature type="transmembrane region" description="Helical" evidence="7">
    <location>
        <begin position="109"/>
        <end position="129"/>
    </location>
</feature>
<sequence>MTDTTAPELRRVVTGSLVGTALEWYDFFIYGTAAALVFDELFFPEAEPAVGTLIAFATFGVAFLFRPVGGFFFGQLGDRIGRRSTLIITTLVMGVGTGLIGLLPTYASIGVWAPILLVLLRICQGLGAGAEFGGASTLLAEHAPEHRRGYYASFAQTGVQIGLVLGTVAFLLVGLLPDASLEAWGWRIPFLVSFLMIFVTLYVRLRVTESPVFRAMERDRTVVRTPVTEAVKRYPRSFLVGIGAHICDTAIVYIFASWTVSYVTDELDQPRWVPLTGVILMGIVVITAQPLYGALSDRIGRKPLNLFSVVFSAAFAFPYFLLLNTEVPALIWLALVVAGGVGFAPMIAVQPAFYAELFGAGVRYTGFAASREIGAAISGFSPLVAAFLLREGGGEPWLVAAWIILTAVVSLVAFLAAREARTMDIRVVHASQDELVGTPKLDDVDLPASKAAP</sequence>
<protein>
    <submittedName>
        <fullName evidence="9">MFS transporter</fullName>
    </submittedName>
</protein>
<keyword evidence="10" id="KW-1185">Reference proteome</keyword>
<accession>A0ABU0ZM92</accession>
<feature type="transmembrane region" description="Helical" evidence="7">
    <location>
        <begin position="373"/>
        <end position="390"/>
    </location>
</feature>
<keyword evidence="2" id="KW-0813">Transport</keyword>
<feature type="domain" description="Major facilitator superfamily (MFS) profile" evidence="8">
    <location>
        <begin position="12"/>
        <end position="421"/>
    </location>
</feature>
<dbReference type="PROSITE" id="PS50850">
    <property type="entry name" value="MFS"/>
    <property type="match status" value="1"/>
</dbReference>
<dbReference type="InterPro" id="IPR011701">
    <property type="entry name" value="MFS"/>
</dbReference>
<evidence type="ECO:0000256" key="3">
    <source>
        <dbReference type="ARBA" id="ARBA00022475"/>
    </source>
</evidence>
<feature type="transmembrane region" description="Helical" evidence="7">
    <location>
        <begin position="12"/>
        <end position="38"/>
    </location>
</feature>
<feature type="transmembrane region" description="Helical" evidence="7">
    <location>
        <begin position="238"/>
        <end position="260"/>
    </location>
</feature>
<evidence type="ECO:0000256" key="4">
    <source>
        <dbReference type="ARBA" id="ARBA00022692"/>
    </source>
</evidence>
<dbReference type="CDD" id="cd17369">
    <property type="entry name" value="MFS_ShiA_like"/>
    <property type="match status" value="1"/>
</dbReference>
<dbReference type="InterPro" id="IPR036259">
    <property type="entry name" value="MFS_trans_sf"/>
</dbReference>
<organism evidence="9 10">
    <name type="scientific">Phytohabitans maris</name>
    <dbReference type="NCBI Taxonomy" id="3071409"/>
    <lineage>
        <taxon>Bacteria</taxon>
        <taxon>Bacillati</taxon>
        <taxon>Actinomycetota</taxon>
        <taxon>Actinomycetes</taxon>
        <taxon>Micromonosporales</taxon>
        <taxon>Micromonosporaceae</taxon>
    </lineage>
</organism>
<dbReference type="Proteomes" id="UP001230908">
    <property type="component" value="Unassembled WGS sequence"/>
</dbReference>
<evidence type="ECO:0000256" key="1">
    <source>
        <dbReference type="ARBA" id="ARBA00004651"/>
    </source>
</evidence>
<evidence type="ECO:0000256" key="2">
    <source>
        <dbReference type="ARBA" id="ARBA00022448"/>
    </source>
</evidence>